<dbReference type="Pfam" id="PF03368">
    <property type="entry name" value="Dicer_dimer"/>
    <property type="match status" value="1"/>
</dbReference>
<dbReference type="Gene3D" id="3.30.160.380">
    <property type="entry name" value="Dicer dimerisation domain"/>
    <property type="match status" value="1"/>
</dbReference>
<dbReference type="GO" id="GO:0005634">
    <property type="term" value="C:nucleus"/>
    <property type="evidence" value="ECO:0007669"/>
    <property type="project" value="TreeGrafter"/>
</dbReference>
<dbReference type="CDD" id="cd00593">
    <property type="entry name" value="RIBOc"/>
    <property type="match status" value="2"/>
</dbReference>
<dbReference type="InterPro" id="IPR005034">
    <property type="entry name" value="Dicer_dimerisation"/>
</dbReference>
<dbReference type="Pfam" id="PF00271">
    <property type="entry name" value="Helicase_C"/>
    <property type="match status" value="1"/>
</dbReference>
<dbReference type="PROSITE" id="PS50142">
    <property type="entry name" value="RNASE_3_2"/>
    <property type="match status" value="2"/>
</dbReference>
<evidence type="ECO:0000256" key="11">
    <source>
        <dbReference type="ARBA" id="ARBA00022884"/>
    </source>
</evidence>
<comment type="cofactor">
    <cofactor evidence="2">
        <name>Mg(2+)</name>
        <dbReference type="ChEBI" id="CHEBI:18420"/>
    </cofactor>
</comment>
<dbReference type="SMART" id="SM00535">
    <property type="entry name" value="RIBOc"/>
    <property type="match status" value="2"/>
</dbReference>
<evidence type="ECO:0000259" key="19">
    <source>
        <dbReference type="PROSITE" id="PS51327"/>
    </source>
</evidence>
<evidence type="ECO:0000256" key="10">
    <source>
        <dbReference type="ARBA" id="ARBA00022842"/>
    </source>
</evidence>
<keyword evidence="9" id="KW-0067">ATP-binding</keyword>
<evidence type="ECO:0000256" key="3">
    <source>
        <dbReference type="ARBA" id="ARBA00022721"/>
    </source>
</evidence>
<keyword evidence="7" id="KW-0378">Hydrolase</keyword>
<evidence type="ECO:0000256" key="9">
    <source>
        <dbReference type="ARBA" id="ARBA00022840"/>
    </source>
</evidence>
<keyword evidence="11 15" id="KW-0694">RNA-binding</keyword>
<dbReference type="SMART" id="SM00490">
    <property type="entry name" value="HELICc"/>
    <property type="match status" value="1"/>
</dbReference>
<evidence type="ECO:0000256" key="15">
    <source>
        <dbReference type="PROSITE-ProRule" id="PRU00657"/>
    </source>
</evidence>
<dbReference type="GO" id="GO:0004525">
    <property type="term" value="F:ribonuclease III activity"/>
    <property type="evidence" value="ECO:0007669"/>
    <property type="project" value="InterPro"/>
</dbReference>
<feature type="domain" description="Helicase C-terminal" evidence="18">
    <location>
        <begin position="225"/>
        <end position="388"/>
    </location>
</feature>
<dbReference type="SUPFAM" id="SSF52540">
    <property type="entry name" value="P-loop containing nucleoside triphosphate hydrolases"/>
    <property type="match status" value="1"/>
</dbReference>
<dbReference type="Gene3D" id="3.40.50.300">
    <property type="entry name" value="P-loop containing nucleotide triphosphate hydrolases"/>
    <property type="match status" value="2"/>
</dbReference>
<comment type="caution">
    <text evidence="20">The sequence shown here is derived from an EMBL/GenBank/DDBJ whole genome shotgun (WGS) entry which is preliminary data.</text>
</comment>
<evidence type="ECO:0000313" key="20">
    <source>
        <dbReference type="EMBL" id="CAF9931662.1"/>
    </source>
</evidence>
<dbReference type="GO" id="GO:0005737">
    <property type="term" value="C:cytoplasm"/>
    <property type="evidence" value="ECO:0007669"/>
    <property type="project" value="TreeGrafter"/>
</dbReference>
<dbReference type="Gene3D" id="1.10.1520.10">
    <property type="entry name" value="Ribonuclease III domain"/>
    <property type="match status" value="2"/>
</dbReference>
<evidence type="ECO:0000256" key="1">
    <source>
        <dbReference type="ARBA" id="ARBA00001936"/>
    </source>
</evidence>
<name>A0A8H3FV69_9LECA</name>
<evidence type="ECO:0000259" key="17">
    <source>
        <dbReference type="PROSITE" id="PS50142"/>
    </source>
</evidence>
<comment type="cofactor">
    <cofactor evidence="1">
        <name>Mn(2+)</name>
        <dbReference type="ChEBI" id="CHEBI:29035"/>
    </cofactor>
</comment>
<evidence type="ECO:0000256" key="12">
    <source>
        <dbReference type="ARBA" id="ARBA00023118"/>
    </source>
</evidence>
<dbReference type="GO" id="GO:0050688">
    <property type="term" value="P:regulation of defense response to virus"/>
    <property type="evidence" value="ECO:0007669"/>
    <property type="project" value="UniProtKB-KW"/>
</dbReference>
<dbReference type="Proteomes" id="UP000664521">
    <property type="component" value="Unassembled WGS sequence"/>
</dbReference>
<evidence type="ECO:0000313" key="21">
    <source>
        <dbReference type="Proteomes" id="UP000664521"/>
    </source>
</evidence>
<gene>
    <name evidence="20" type="primary">DCL2</name>
    <name evidence="20" type="ORF">HETSPECPRED_008161</name>
</gene>
<dbReference type="GO" id="GO:0051607">
    <property type="term" value="P:defense response to virus"/>
    <property type="evidence" value="ECO:0007669"/>
    <property type="project" value="UniProtKB-KW"/>
</dbReference>
<evidence type="ECO:0000256" key="2">
    <source>
        <dbReference type="ARBA" id="ARBA00001946"/>
    </source>
</evidence>
<dbReference type="InterPro" id="IPR000999">
    <property type="entry name" value="RNase_III_dom"/>
</dbReference>
<dbReference type="GO" id="GO:0003723">
    <property type="term" value="F:RNA binding"/>
    <property type="evidence" value="ECO:0007669"/>
    <property type="project" value="UniProtKB-UniRule"/>
</dbReference>
<proteinExistence type="predicted"/>
<keyword evidence="8" id="KW-0347">Helicase</keyword>
<evidence type="ECO:0000256" key="7">
    <source>
        <dbReference type="ARBA" id="ARBA00022801"/>
    </source>
</evidence>
<evidence type="ECO:0000256" key="16">
    <source>
        <dbReference type="SAM" id="MobiDB-lite"/>
    </source>
</evidence>
<keyword evidence="13" id="KW-0464">Manganese</keyword>
<evidence type="ECO:0000259" key="18">
    <source>
        <dbReference type="PROSITE" id="PS51194"/>
    </source>
</evidence>
<dbReference type="FunFam" id="1.10.1520.10:FF:000032">
    <property type="entry name" value="Dicer-like protein 2"/>
    <property type="match status" value="1"/>
</dbReference>
<sequence length="1307" mass="145928">MRDFYHQTETSKRPQILGLTASPQTRGKNGELESIESNLDAIARTPRLHREELLRYTFAPELVRLQYQNNLPDASPPEDLRKLAHLYSNLDIEKDPYIIKCRADPSASGSKQLRKALNSRKTYCQDQIKSLYTKAAAIFKELGSWATQYFIFTTIENFCSKANVDDFSPMHALDDSEKSYLKNILRAIVSPAQKTDGLVPSLKDEGDPRDLSLARGTCLSAKVRCLVDYLASVDTTQLTGLVFVQTRAACAVLGHILSTHEKTKNKLRVSTFVGMSASPNRKFDMGELIDVKNQTDTLEHMRRGHKNLVLATSVLEEGIDISACNVVICFEKPPNLKAFIQRRGRARKSRSKYVLMFPEDDNQSQLAMWEQLEDEMRKNYMDEMRKIEKVRAIEDADTAKREFCVQSTGAKITLDDAVQHLYHFCATLPTDPYADPRPIFTFTGTHEAESIKANVSLPNSVDPSVREACSLYQWTSEKLARRDAAFEAYIALYHANLVSDNLLPLRGQGDEDIAEAQKSVQKIVSLIDIDEQLDMWSSIAREWCHVTTIYISSVLITHGGSPRVKMLMVLPKPLPNSLEIDLHWDAFTTLKATIEPGLSIPQDMIHAQATGDCTALLLRSVFLNRMDTDQADFVAHFIPAEVQDLLPWLERHRDAFPAKSLIEDSIASEAVGIIRDLTHNGMPHIFGGLERLRSDCASDQLDGSMQSVQEPEIEEEIEEQIFVKARKLPKRADFLHAIQLQDRKKLELSSTLLRASECTVDKLPFIYSQFALFVPSIMHRVEINMIAEDLCRNLLPSVNFSDLSLVITAISTTASQESTNYQRLEFLGDSILKTMVSLTLLATHANWHEGVLSHQKDHIVSNANLARACITKGLDKYILTKPFTGHKWRPMYISDMLSEKAPSSRQLSTKTLADVVESLIGAAYFDGGITKALACLQSLLPATEWTPLDQHCATLYTVYDIQVPLPPPYEPLETLIGHNFKLPSLLLEAITHPSHYGRTPSYQRLEFLGDSILDRIITVTAFNHTPPIETHTLHLIRTALVNANFLAYHSLTLSTPITKTSITTNPDGTFTPIETTSPLALWTFMRHSSPAIRTAQAACNTRYRHLSAPIHDALLSGSHYPWTLLAALEAPKFFSDIVESLLGAIYIDTRGELTACESFLERMGLLPYLRRVMWRGEGAVAVKHPKEELGVVADKESVRYEVFRGGSKEEGVGGGSEEEALAGETKGKGSGGGGSQDEKLGNEGASNDNNNPERIETEQNKPELKCRVYVGERIVVEVGAGVSAIEVETRAAEEAVGILKREKKIIN</sequence>
<dbReference type="EMBL" id="CAJPDS010000060">
    <property type="protein sequence ID" value="CAF9931662.1"/>
    <property type="molecule type" value="Genomic_DNA"/>
</dbReference>
<reference evidence="20" key="1">
    <citation type="submission" date="2021-03" db="EMBL/GenBank/DDBJ databases">
        <authorList>
            <person name="Tagirdzhanova G."/>
        </authorList>
    </citation>
    <scope>NUCLEOTIDE SEQUENCE</scope>
</reference>
<evidence type="ECO:0000256" key="8">
    <source>
        <dbReference type="ARBA" id="ARBA00022806"/>
    </source>
</evidence>
<dbReference type="InterPro" id="IPR036389">
    <property type="entry name" value="RNase_III_sf"/>
</dbReference>
<feature type="domain" description="RNase III" evidence="17">
    <location>
        <begin position="787"/>
        <end position="928"/>
    </location>
</feature>
<accession>A0A8H3FV69</accession>
<feature type="domain" description="Dicer dsRNA-binding fold" evidence="19">
    <location>
        <begin position="417"/>
        <end position="512"/>
    </location>
</feature>
<evidence type="ECO:0000256" key="13">
    <source>
        <dbReference type="ARBA" id="ARBA00023211"/>
    </source>
</evidence>
<keyword evidence="6" id="KW-0547">Nucleotide-binding</keyword>
<dbReference type="InterPro" id="IPR038248">
    <property type="entry name" value="Dicer_dimer_sf"/>
</dbReference>
<keyword evidence="12" id="KW-0051">Antiviral defense</keyword>
<evidence type="ECO:0000256" key="4">
    <source>
        <dbReference type="ARBA" id="ARBA00022723"/>
    </source>
</evidence>
<dbReference type="Pfam" id="PF00636">
    <property type="entry name" value="Ribonuclease_3"/>
    <property type="match status" value="2"/>
</dbReference>
<dbReference type="SUPFAM" id="SSF69065">
    <property type="entry name" value="RNase III domain-like"/>
    <property type="match status" value="2"/>
</dbReference>
<evidence type="ECO:0000256" key="14">
    <source>
        <dbReference type="ARBA" id="ARBA00025403"/>
    </source>
</evidence>
<organism evidence="20 21">
    <name type="scientific">Heterodermia speciosa</name>
    <dbReference type="NCBI Taxonomy" id="116794"/>
    <lineage>
        <taxon>Eukaryota</taxon>
        <taxon>Fungi</taxon>
        <taxon>Dikarya</taxon>
        <taxon>Ascomycota</taxon>
        <taxon>Pezizomycotina</taxon>
        <taxon>Lecanoromycetes</taxon>
        <taxon>OSLEUM clade</taxon>
        <taxon>Lecanoromycetidae</taxon>
        <taxon>Caliciales</taxon>
        <taxon>Physciaceae</taxon>
        <taxon>Heterodermia</taxon>
    </lineage>
</organism>
<dbReference type="PANTHER" id="PTHR14950:SF37">
    <property type="entry name" value="ENDORIBONUCLEASE DICER"/>
    <property type="match status" value="1"/>
</dbReference>
<dbReference type="InterPro" id="IPR027417">
    <property type="entry name" value="P-loop_NTPase"/>
</dbReference>
<protein>
    <submittedName>
        <fullName evidence="20">Dicer-like protein 2</fullName>
    </submittedName>
</protein>
<keyword evidence="10" id="KW-0460">Magnesium</keyword>
<dbReference type="PROSITE" id="PS51194">
    <property type="entry name" value="HELICASE_CTER"/>
    <property type="match status" value="1"/>
</dbReference>
<feature type="domain" description="RNase III" evidence="17">
    <location>
        <begin position="969"/>
        <end position="1150"/>
    </location>
</feature>
<comment type="function">
    <text evidence="14">Dicer-like endonuclease involved in cleaving double-stranded RNA in the RNA interference (RNAi) pathway. Produces 21 to 25 bp dsRNAs (siRNAs) which target the selective destruction of homologous RNAs leading to sequence-specific suppression of gene expression, called post-transcriptional gene silencing (PTGS). Part of a broad host defense response against viral infection and transposons.</text>
</comment>
<dbReference type="PROSITE" id="PS00517">
    <property type="entry name" value="RNASE_3_1"/>
    <property type="match status" value="2"/>
</dbReference>
<keyword evidence="5" id="KW-0677">Repeat</keyword>
<dbReference type="InterPro" id="IPR001650">
    <property type="entry name" value="Helicase_C-like"/>
</dbReference>
<feature type="region of interest" description="Disordered" evidence="16">
    <location>
        <begin position="1207"/>
        <end position="1259"/>
    </location>
</feature>
<dbReference type="GO" id="GO:0004386">
    <property type="term" value="F:helicase activity"/>
    <property type="evidence" value="ECO:0007669"/>
    <property type="project" value="UniProtKB-KW"/>
</dbReference>
<dbReference type="OrthoDB" id="416741at2759"/>
<keyword evidence="3" id="KW-0930">Antiviral protein</keyword>
<dbReference type="PANTHER" id="PTHR14950">
    <property type="entry name" value="DICER-RELATED"/>
    <property type="match status" value="1"/>
</dbReference>
<dbReference type="GO" id="GO:0005524">
    <property type="term" value="F:ATP binding"/>
    <property type="evidence" value="ECO:0007669"/>
    <property type="project" value="UniProtKB-KW"/>
</dbReference>
<dbReference type="GO" id="GO:0030422">
    <property type="term" value="P:siRNA processing"/>
    <property type="evidence" value="ECO:0007669"/>
    <property type="project" value="TreeGrafter"/>
</dbReference>
<dbReference type="PROSITE" id="PS51327">
    <property type="entry name" value="DICER_DSRBF"/>
    <property type="match status" value="1"/>
</dbReference>
<evidence type="ECO:0000256" key="5">
    <source>
        <dbReference type="ARBA" id="ARBA00022737"/>
    </source>
</evidence>
<keyword evidence="21" id="KW-1185">Reference proteome</keyword>
<evidence type="ECO:0000256" key="6">
    <source>
        <dbReference type="ARBA" id="ARBA00022741"/>
    </source>
</evidence>
<dbReference type="GO" id="GO:0046872">
    <property type="term" value="F:metal ion binding"/>
    <property type="evidence" value="ECO:0007669"/>
    <property type="project" value="UniProtKB-KW"/>
</dbReference>
<keyword evidence="4" id="KW-0479">Metal-binding</keyword>